<dbReference type="InterPro" id="IPR001173">
    <property type="entry name" value="Glyco_trans_2-like"/>
</dbReference>
<reference evidence="5" key="1">
    <citation type="journal article" date="2014" name="Genome Announc.">
        <title>Draft genome sequences of six enterohepatic helicobacter species isolated from humans and one from rhesus macaques.</title>
        <authorList>
            <person name="Shen Z."/>
            <person name="Sheh A."/>
            <person name="Young S.K."/>
            <person name="Abouelliel A."/>
            <person name="Ward D.V."/>
            <person name="Earl A.M."/>
            <person name="Fox J.G."/>
        </authorList>
    </citation>
    <scope>NUCLEOTIDE SEQUENCE [LARGE SCALE GENOMIC DNA]</scope>
    <source>
        <strain evidence="5">CCUG 18818</strain>
    </source>
</reference>
<evidence type="ECO:0000256" key="2">
    <source>
        <dbReference type="ARBA" id="ARBA00022679"/>
    </source>
</evidence>
<keyword evidence="2 4" id="KW-0808">Transferase</keyword>
<dbReference type="Proteomes" id="UP000005755">
    <property type="component" value="Unassembled WGS sequence"/>
</dbReference>
<evidence type="ECO:0000259" key="3">
    <source>
        <dbReference type="Pfam" id="PF00535"/>
    </source>
</evidence>
<protein>
    <submittedName>
        <fullName evidence="4">Glycosyltransferase, group 2 family protein</fullName>
        <ecNumber evidence="4">2.4.-.-</ecNumber>
    </submittedName>
</protein>
<dbReference type="PANTHER" id="PTHR22916:SF51">
    <property type="entry name" value="GLYCOSYLTRANSFERASE EPSH-RELATED"/>
    <property type="match status" value="1"/>
</dbReference>
<dbReference type="Gene3D" id="3.90.550.10">
    <property type="entry name" value="Spore Coat Polysaccharide Biosynthesis Protein SpsA, Chain A"/>
    <property type="match status" value="1"/>
</dbReference>
<dbReference type="Pfam" id="PF00535">
    <property type="entry name" value="Glycos_transf_2"/>
    <property type="match status" value="1"/>
</dbReference>
<gene>
    <name evidence="4" type="ORF">HCCG_01868</name>
</gene>
<dbReference type="GO" id="GO:0016757">
    <property type="term" value="F:glycosyltransferase activity"/>
    <property type="evidence" value="ECO:0007669"/>
    <property type="project" value="UniProtKB-KW"/>
</dbReference>
<dbReference type="InterPro" id="IPR029044">
    <property type="entry name" value="Nucleotide-diphossugar_trans"/>
</dbReference>
<keyword evidence="5" id="KW-1185">Reference proteome</keyword>
<dbReference type="CDD" id="cd00761">
    <property type="entry name" value="Glyco_tranf_GTA_type"/>
    <property type="match status" value="1"/>
</dbReference>
<feature type="domain" description="Glycosyltransferase 2-like" evidence="3">
    <location>
        <begin position="10"/>
        <end position="131"/>
    </location>
</feature>
<organism evidence="4 5">
    <name type="scientific">Helicobacter cinaedi CCUG 18818 = ATCC BAA-847</name>
    <dbReference type="NCBI Taxonomy" id="537971"/>
    <lineage>
        <taxon>Bacteria</taxon>
        <taxon>Pseudomonadati</taxon>
        <taxon>Campylobacterota</taxon>
        <taxon>Epsilonproteobacteria</taxon>
        <taxon>Campylobacterales</taxon>
        <taxon>Helicobacteraceae</taxon>
        <taxon>Helicobacter</taxon>
    </lineage>
</organism>
<evidence type="ECO:0000256" key="1">
    <source>
        <dbReference type="ARBA" id="ARBA00022676"/>
    </source>
</evidence>
<dbReference type="RefSeq" id="WP_002957205.1">
    <property type="nucleotide sequence ID" value="NZ_BEZM01000039.1"/>
</dbReference>
<dbReference type="SUPFAM" id="SSF53448">
    <property type="entry name" value="Nucleotide-diphospho-sugar transferases"/>
    <property type="match status" value="1"/>
</dbReference>
<name>A0ABN0BCS3_9HELI</name>
<dbReference type="PANTHER" id="PTHR22916">
    <property type="entry name" value="GLYCOSYLTRANSFERASE"/>
    <property type="match status" value="1"/>
</dbReference>
<dbReference type="EMBL" id="DS990393">
    <property type="protein sequence ID" value="EFR47320.1"/>
    <property type="molecule type" value="Genomic_DNA"/>
</dbReference>
<dbReference type="EC" id="2.4.-.-" evidence="4"/>
<evidence type="ECO:0000313" key="4">
    <source>
        <dbReference type="EMBL" id="EFR47320.1"/>
    </source>
</evidence>
<proteinExistence type="predicted"/>
<evidence type="ECO:0000313" key="5">
    <source>
        <dbReference type="Proteomes" id="UP000005755"/>
    </source>
</evidence>
<accession>A0ABN0BCS3</accession>
<keyword evidence="1 4" id="KW-0328">Glycosyltransferase</keyword>
<sequence length="424" mass="48090">MIQNCKCAISIIIPTYNVESYIARCLDSCINQTLHNIEILVIDDCGSDDSIAIAQRYADKDSRIRIIHNEKNLGTFGSRIEGIKAAGGRYIAFLDADDYLKLETCEKMLQLFTDSTLANTHTLIDLKTVESTPDIIHFKSHYTVNKQTKPLAKLTHYTRYMLPTRFSKAPLHNEQIAYNFFLNSKQFPKFTIWDKCYKTALVKQTLPLIESFIPLKLTMAEDMLKFFVISAFAKSYVSVDSRLYMYCLNDGSITQNPQAKQKKINDMSYIIQALHSLSKKLKSHNALMPTIAQVMSKNLAALIILESRLSGMHGGGGYSRISTQLYIAFCGYATILARFFALHANDRDSSSAYATCGIRAYPSTQDVKIYALYPLTILTLLHIVITILESLPYLYPHFCLHSKPRQNQTLNLFNLIILKAHQCL</sequence>